<keyword evidence="2 7" id="KW-0813">Transport</keyword>
<sequence>MWRYIVRRLLQTIPVILGATLLIYALVFLQPGDPIVALFGEKPVSEAARAQLEAQYNLDKPFIVQWLLFLKGALVGDFGMSYSGQPVADLIARALPVTFQLAFMAMIIEAILGVIAGFYAGLRRGKLFDSTMLVVSLIVIAIPIFVLGFALQLIFGVQLQWVPPTVGSDTTFTNLLLPAVVLGLVSFAYVLRLTRTSVIENLTADHVRTARAHGVPDGLVNRRHVLRNSLIPVVTFLGADLGALMAGAVVTEGIFNINGIGNLAYQAILRGENPTVVSVVTIMVLIYVVASLLVDLLYAALDPRIRYA</sequence>
<evidence type="ECO:0000256" key="2">
    <source>
        <dbReference type="ARBA" id="ARBA00022448"/>
    </source>
</evidence>
<dbReference type="PANTHER" id="PTHR43163:SF7">
    <property type="entry name" value="DIPEPTIDE-TRANSPORT INTEGRAL MEMBRANE PROTEIN ABC TRANSPORTER DPPB-RELATED"/>
    <property type="match status" value="1"/>
</dbReference>
<dbReference type="Pfam" id="PF19300">
    <property type="entry name" value="BPD_transp_1_N"/>
    <property type="match status" value="1"/>
</dbReference>
<gene>
    <name evidence="9" type="ORF">A6F49_16750</name>
</gene>
<dbReference type="EMBL" id="LXEY01000022">
    <property type="protein sequence ID" value="OAV59488.1"/>
    <property type="molecule type" value="Genomic_DNA"/>
</dbReference>
<feature type="transmembrane region" description="Helical" evidence="7">
    <location>
        <begin position="175"/>
        <end position="191"/>
    </location>
</feature>
<dbReference type="RefSeq" id="WP_043058582.1">
    <property type="nucleotide sequence ID" value="NZ_LXEY01000022.1"/>
</dbReference>
<evidence type="ECO:0000256" key="7">
    <source>
        <dbReference type="RuleBase" id="RU363032"/>
    </source>
</evidence>
<keyword evidence="5 7" id="KW-1133">Transmembrane helix</keyword>
<dbReference type="InterPro" id="IPR045621">
    <property type="entry name" value="BPD_transp_1_N"/>
</dbReference>
<dbReference type="SUPFAM" id="SSF161098">
    <property type="entry name" value="MetI-like"/>
    <property type="match status" value="1"/>
</dbReference>
<keyword evidence="4 7" id="KW-0812">Transmembrane</keyword>
<keyword evidence="3" id="KW-1003">Cell membrane</keyword>
<feature type="transmembrane region" description="Helical" evidence="7">
    <location>
        <begin position="99"/>
        <end position="120"/>
    </location>
</feature>
<dbReference type="InterPro" id="IPR000515">
    <property type="entry name" value="MetI-like"/>
</dbReference>
<evidence type="ECO:0000256" key="1">
    <source>
        <dbReference type="ARBA" id="ARBA00004651"/>
    </source>
</evidence>
<comment type="similarity">
    <text evidence="7">Belongs to the binding-protein-dependent transport system permease family.</text>
</comment>
<dbReference type="PROSITE" id="PS50928">
    <property type="entry name" value="ABC_TM1"/>
    <property type="match status" value="1"/>
</dbReference>
<feature type="transmembrane region" description="Helical" evidence="7">
    <location>
        <begin position="132"/>
        <end position="155"/>
    </location>
</feature>
<evidence type="ECO:0000259" key="8">
    <source>
        <dbReference type="PROSITE" id="PS50928"/>
    </source>
</evidence>
<dbReference type="InterPro" id="IPR035906">
    <property type="entry name" value="MetI-like_sf"/>
</dbReference>
<comment type="subcellular location">
    <subcellularLocation>
        <location evidence="1 7">Cell membrane</location>
        <topology evidence="1 7">Multi-pass membrane protein</topology>
    </subcellularLocation>
</comment>
<evidence type="ECO:0000256" key="4">
    <source>
        <dbReference type="ARBA" id="ARBA00022692"/>
    </source>
</evidence>
<dbReference type="Gene3D" id="1.10.3720.10">
    <property type="entry name" value="MetI-like"/>
    <property type="match status" value="1"/>
</dbReference>
<dbReference type="PANTHER" id="PTHR43163">
    <property type="entry name" value="DIPEPTIDE TRANSPORT SYSTEM PERMEASE PROTEIN DPPB-RELATED"/>
    <property type="match status" value="1"/>
</dbReference>
<dbReference type="GO" id="GO:0005886">
    <property type="term" value="C:plasma membrane"/>
    <property type="evidence" value="ECO:0007669"/>
    <property type="project" value="UniProtKB-SubCell"/>
</dbReference>
<accession>A0A1B7LWT7</accession>
<reference evidence="9 10" key="1">
    <citation type="submission" date="2016-04" db="EMBL/GenBank/DDBJ databases">
        <title>First whole genome shotgun sequence of the bacterium Enteractinococcus sp. strain UASWS1574.</title>
        <authorList>
            <person name="Crovadore J."/>
            <person name="Chablais R."/>
            <person name="Lefort F."/>
        </authorList>
    </citation>
    <scope>NUCLEOTIDE SEQUENCE [LARGE SCALE GENOMIC DNA]</scope>
    <source>
        <strain evidence="9 10">UASWS1574</strain>
    </source>
</reference>
<evidence type="ECO:0000313" key="9">
    <source>
        <dbReference type="EMBL" id="OAV59488.1"/>
    </source>
</evidence>
<keyword evidence="10" id="KW-1185">Reference proteome</keyword>
<protein>
    <submittedName>
        <fullName evidence="9">ABC transporter permease</fullName>
    </submittedName>
</protein>
<evidence type="ECO:0000313" key="10">
    <source>
        <dbReference type="Proteomes" id="UP000078292"/>
    </source>
</evidence>
<dbReference type="GO" id="GO:0055085">
    <property type="term" value="P:transmembrane transport"/>
    <property type="evidence" value="ECO:0007669"/>
    <property type="project" value="InterPro"/>
</dbReference>
<comment type="caution">
    <text evidence="9">The sequence shown here is derived from an EMBL/GenBank/DDBJ whole genome shotgun (WGS) entry which is preliminary data.</text>
</comment>
<dbReference type="Pfam" id="PF00528">
    <property type="entry name" value="BPD_transp_1"/>
    <property type="match status" value="1"/>
</dbReference>
<evidence type="ECO:0000256" key="3">
    <source>
        <dbReference type="ARBA" id="ARBA00022475"/>
    </source>
</evidence>
<feature type="transmembrane region" description="Helical" evidence="7">
    <location>
        <begin position="12"/>
        <end position="29"/>
    </location>
</feature>
<organism evidence="9 10">
    <name type="scientific">Enteractinococcus helveticum</name>
    <dbReference type="NCBI Taxonomy" id="1837282"/>
    <lineage>
        <taxon>Bacteria</taxon>
        <taxon>Bacillati</taxon>
        <taxon>Actinomycetota</taxon>
        <taxon>Actinomycetes</taxon>
        <taxon>Micrococcales</taxon>
        <taxon>Micrococcaceae</taxon>
    </lineage>
</organism>
<dbReference type="STRING" id="1837282.A6F49_16750"/>
<dbReference type="AlphaFoldDB" id="A0A1B7LWT7"/>
<feature type="transmembrane region" description="Helical" evidence="7">
    <location>
        <begin position="230"/>
        <end position="255"/>
    </location>
</feature>
<feature type="transmembrane region" description="Helical" evidence="7">
    <location>
        <begin position="275"/>
        <end position="301"/>
    </location>
</feature>
<keyword evidence="6 7" id="KW-0472">Membrane</keyword>
<dbReference type="Proteomes" id="UP000078292">
    <property type="component" value="Unassembled WGS sequence"/>
</dbReference>
<name>A0A1B7LWT7_9MICC</name>
<proteinExistence type="inferred from homology"/>
<dbReference type="CDD" id="cd06261">
    <property type="entry name" value="TM_PBP2"/>
    <property type="match status" value="1"/>
</dbReference>
<feature type="domain" description="ABC transmembrane type-1" evidence="8">
    <location>
        <begin position="95"/>
        <end position="298"/>
    </location>
</feature>
<evidence type="ECO:0000256" key="5">
    <source>
        <dbReference type="ARBA" id="ARBA00022989"/>
    </source>
</evidence>
<dbReference type="OrthoDB" id="3171583at2"/>
<evidence type="ECO:0000256" key="6">
    <source>
        <dbReference type="ARBA" id="ARBA00023136"/>
    </source>
</evidence>